<evidence type="ECO:0000256" key="2">
    <source>
        <dbReference type="SAM" id="SignalP"/>
    </source>
</evidence>
<dbReference type="AlphaFoldDB" id="A0A165F0U6"/>
<evidence type="ECO:0000313" key="3">
    <source>
        <dbReference type="EMBL" id="KZV88115.1"/>
    </source>
</evidence>
<dbReference type="OrthoDB" id="1600564at2759"/>
<dbReference type="Proteomes" id="UP000077266">
    <property type="component" value="Unassembled WGS sequence"/>
</dbReference>
<evidence type="ECO:0000256" key="1">
    <source>
        <dbReference type="ARBA" id="ARBA00022801"/>
    </source>
</evidence>
<dbReference type="CDD" id="cd01846">
    <property type="entry name" value="fatty_acyltransferase_like"/>
    <property type="match status" value="1"/>
</dbReference>
<keyword evidence="1" id="KW-0378">Hydrolase</keyword>
<dbReference type="PANTHER" id="PTHR45648">
    <property type="entry name" value="GDSL LIPASE/ACYLHYDROLASE FAMILY PROTEIN (AFU_ORTHOLOGUE AFUA_4G14700)"/>
    <property type="match status" value="1"/>
</dbReference>
<dbReference type="InterPro" id="IPR051058">
    <property type="entry name" value="GDSL_Est/Lipase"/>
</dbReference>
<organism evidence="3 4">
    <name type="scientific">Exidia glandulosa HHB12029</name>
    <dbReference type="NCBI Taxonomy" id="1314781"/>
    <lineage>
        <taxon>Eukaryota</taxon>
        <taxon>Fungi</taxon>
        <taxon>Dikarya</taxon>
        <taxon>Basidiomycota</taxon>
        <taxon>Agaricomycotina</taxon>
        <taxon>Agaricomycetes</taxon>
        <taxon>Auriculariales</taxon>
        <taxon>Exidiaceae</taxon>
        <taxon>Exidia</taxon>
    </lineage>
</organism>
<dbReference type="GO" id="GO:0016788">
    <property type="term" value="F:hydrolase activity, acting on ester bonds"/>
    <property type="evidence" value="ECO:0007669"/>
    <property type="project" value="InterPro"/>
</dbReference>
<name>A0A165F0U6_EXIGL</name>
<reference evidence="3 4" key="1">
    <citation type="journal article" date="2016" name="Mol. Biol. Evol.">
        <title>Comparative Genomics of Early-Diverging Mushroom-Forming Fungi Provides Insights into the Origins of Lignocellulose Decay Capabilities.</title>
        <authorList>
            <person name="Nagy L.G."/>
            <person name="Riley R."/>
            <person name="Tritt A."/>
            <person name="Adam C."/>
            <person name="Daum C."/>
            <person name="Floudas D."/>
            <person name="Sun H."/>
            <person name="Yadav J.S."/>
            <person name="Pangilinan J."/>
            <person name="Larsson K.H."/>
            <person name="Matsuura K."/>
            <person name="Barry K."/>
            <person name="Labutti K."/>
            <person name="Kuo R."/>
            <person name="Ohm R.A."/>
            <person name="Bhattacharya S.S."/>
            <person name="Shirouzu T."/>
            <person name="Yoshinaga Y."/>
            <person name="Martin F.M."/>
            <person name="Grigoriev I.V."/>
            <person name="Hibbett D.S."/>
        </authorList>
    </citation>
    <scope>NUCLEOTIDE SEQUENCE [LARGE SCALE GENOMIC DNA]</scope>
    <source>
        <strain evidence="3 4">HHB12029</strain>
    </source>
</reference>
<dbReference type="EMBL" id="KV426107">
    <property type="protein sequence ID" value="KZV88115.1"/>
    <property type="molecule type" value="Genomic_DNA"/>
</dbReference>
<accession>A0A165F0U6</accession>
<dbReference type="InParanoid" id="A0A165F0U6"/>
<dbReference type="SUPFAM" id="SSF52266">
    <property type="entry name" value="SGNH hydrolase"/>
    <property type="match status" value="1"/>
</dbReference>
<keyword evidence="2" id="KW-0732">Signal</keyword>
<proteinExistence type="predicted"/>
<dbReference type="InterPro" id="IPR036514">
    <property type="entry name" value="SGNH_hydro_sf"/>
</dbReference>
<feature type="chain" id="PRO_5007857497" evidence="2">
    <location>
        <begin position="18"/>
        <end position="307"/>
    </location>
</feature>
<dbReference type="PANTHER" id="PTHR45648:SF22">
    <property type="entry name" value="GDSL LIPASE_ACYLHYDROLASE FAMILY PROTEIN (AFU_ORTHOLOGUE AFUA_4G14700)"/>
    <property type="match status" value="1"/>
</dbReference>
<sequence length="307" mass="34116">MRSVLVACALTSQLVAARFFWPDITHIFSFGDSYTDTIARFDFTTHALSAPNDAATTAGGRMWIEFLAQTYNVTADLKVFNFAYGGAVTDSSLIAQSSSATQSFKDQVNNFLLLQSTPAAQGWKSSNALFLSFFGINDVGKSFWWTNATREETNARVIASYFERLTILRDAGARNFLLLQVPDISRTPNLIRQGAPNATLQSSMSENYNTQLARAVQVFQRHSTRVGKVVDVKIHPTRELFNFALDNAGVLGFENVTAGWWTGLAPEQQSGVSLATYFWWNNFHPTWGVHDLLGHSVSTFLSRWSGL</sequence>
<evidence type="ECO:0000313" key="4">
    <source>
        <dbReference type="Proteomes" id="UP000077266"/>
    </source>
</evidence>
<dbReference type="Pfam" id="PF00657">
    <property type="entry name" value="Lipase_GDSL"/>
    <property type="match status" value="1"/>
</dbReference>
<protein>
    <submittedName>
        <fullName evidence="3">Carbohydrate esterase family 16 protein</fullName>
    </submittedName>
</protein>
<dbReference type="InterPro" id="IPR001087">
    <property type="entry name" value="GDSL"/>
</dbReference>
<keyword evidence="4" id="KW-1185">Reference proteome</keyword>
<gene>
    <name evidence="3" type="ORF">EXIGLDRAFT_772997</name>
</gene>
<dbReference type="STRING" id="1314781.A0A165F0U6"/>
<feature type="signal peptide" evidence="2">
    <location>
        <begin position="1"/>
        <end position="17"/>
    </location>
</feature>
<dbReference type="Gene3D" id="3.40.50.1110">
    <property type="entry name" value="SGNH hydrolase"/>
    <property type="match status" value="1"/>
</dbReference>